<sequence>MKTLNHRNHGAGAGSKGQSRSQCAAVRKLSSKCTTVGDAKNDSSGTIRLPADVGQSAAGQERTPPSSSLGWRAAAGVATALSLMVAAPQDGCLEAQAATLDAQPSTSYAPEPIESHSSFHGSPVLRSPPLMLVQVQPQSTTANLWVQLGAIIAANVVVVQGVAKLFSKLRDKSSPVTLVKLQLGLVTDQTSIRSKLAELSSMIKVGGKGVWIILEEALLEFAKYQHSCKLADVAAAHMASKSEAYDLFEEVAKSEVQRAQKGEADAHMEGEGDCAVDWDGTGGSRGSKLMQWLRGPEESECDDALVVTLVVAARGDLDIPNTVSSWSDLAGVMKTLGGLSSEQLMALDLTWSPSKDNEFLTKEQLVQDYSNLKPVKTR</sequence>
<gene>
    <name evidence="2" type="ORF">DTER00134_LOCUS1855</name>
</gene>
<proteinExistence type="predicted"/>
<dbReference type="InterPro" id="IPR010903">
    <property type="entry name" value="DUF1517"/>
</dbReference>
<evidence type="ECO:0000313" key="2">
    <source>
        <dbReference type="EMBL" id="CAE0486816.1"/>
    </source>
</evidence>
<organism evidence="2">
    <name type="scientific">Dunaliella tertiolecta</name>
    <name type="common">Green alga</name>
    <dbReference type="NCBI Taxonomy" id="3047"/>
    <lineage>
        <taxon>Eukaryota</taxon>
        <taxon>Viridiplantae</taxon>
        <taxon>Chlorophyta</taxon>
        <taxon>core chlorophytes</taxon>
        <taxon>Chlorophyceae</taxon>
        <taxon>CS clade</taxon>
        <taxon>Chlamydomonadales</taxon>
        <taxon>Dunaliellaceae</taxon>
        <taxon>Dunaliella</taxon>
    </lineage>
</organism>
<accession>A0A7S3VID0</accession>
<feature type="region of interest" description="Disordered" evidence="1">
    <location>
        <begin position="34"/>
        <end position="70"/>
    </location>
</feature>
<feature type="region of interest" description="Disordered" evidence="1">
    <location>
        <begin position="1"/>
        <end position="22"/>
    </location>
</feature>
<name>A0A7S3VID0_DUNTE</name>
<dbReference type="InterPro" id="IPR053023">
    <property type="entry name" value="FLAP_modulator"/>
</dbReference>
<reference evidence="2" key="1">
    <citation type="submission" date="2021-01" db="EMBL/GenBank/DDBJ databases">
        <authorList>
            <person name="Corre E."/>
            <person name="Pelletier E."/>
            <person name="Niang G."/>
            <person name="Scheremetjew M."/>
            <person name="Finn R."/>
            <person name="Kale V."/>
            <person name="Holt S."/>
            <person name="Cochrane G."/>
            <person name="Meng A."/>
            <person name="Brown T."/>
            <person name="Cohen L."/>
        </authorList>
    </citation>
    <scope>NUCLEOTIDE SEQUENCE</scope>
    <source>
        <strain evidence="2">CCMP1320</strain>
    </source>
</reference>
<dbReference type="Pfam" id="PF07466">
    <property type="entry name" value="DUF1517"/>
    <property type="match status" value="1"/>
</dbReference>
<protein>
    <submittedName>
        <fullName evidence="2">Uncharacterized protein</fullName>
    </submittedName>
</protein>
<dbReference type="EMBL" id="HBIP01003992">
    <property type="protein sequence ID" value="CAE0486816.1"/>
    <property type="molecule type" value="Transcribed_RNA"/>
</dbReference>
<dbReference type="PANTHER" id="PTHR33975:SF2">
    <property type="entry name" value="MYELIN-ASSOCIATED OLIGODENDROCYTE BASIC PROTEIN"/>
    <property type="match status" value="1"/>
</dbReference>
<evidence type="ECO:0000256" key="1">
    <source>
        <dbReference type="SAM" id="MobiDB-lite"/>
    </source>
</evidence>
<dbReference type="PANTHER" id="PTHR33975">
    <property type="entry name" value="MYELIN-ASSOCIATED OLIGODENDROCYTE BASIC PROTEIN"/>
    <property type="match status" value="1"/>
</dbReference>
<dbReference type="AlphaFoldDB" id="A0A7S3VID0"/>